<organism evidence="2 3">
    <name type="scientific">Microthlaspi erraticum</name>
    <dbReference type="NCBI Taxonomy" id="1685480"/>
    <lineage>
        <taxon>Eukaryota</taxon>
        <taxon>Viridiplantae</taxon>
        <taxon>Streptophyta</taxon>
        <taxon>Embryophyta</taxon>
        <taxon>Tracheophyta</taxon>
        <taxon>Spermatophyta</taxon>
        <taxon>Magnoliopsida</taxon>
        <taxon>eudicotyledons</taxon>
        <taxon>Gunneridae</taxon>
        <taxon>Pentapetalae</taxon>
        <taxon>rosids</taxon>
        <taxon>malvids</taxon>
        <taxon>Brassicales</taxon>
        <taxon>Brassicaceae</taxon>
        <taxon>Coluteocarpeae</taxon>
        <taxon>Microthlaspi</taxon>
    </lineage>
</organism>
<evidence type="ECO:0000313" key="3">
    <source>
        <dbReference type="Proteomes" id="UP000467841"/>
    </source>
</evidence>
<protein>
    <submittedName>
        <fullName evidence="2">Uncharacterized protein</fullName>
    </submittedName>
</protein>
<feature type="compositionally biased region" description="Basic and acidic residues" evidence="1">
    <location>
        <begin position="171"/>
        <end position="188"/>
    </location>
</feature>
<evidence type="ECO:0000313" key="2">
    <source>
        <dbReference type="EMBL" id="CAA7037492.1"/>
    </source>
</evidence>
<dbReference type="EMBL" id="CACVBM020001175">
    <property type="protein sequence ID" value="CAA7037492.1"/>
    <property type="molecule type" value="Genomic_DNA"/>
</dbReference>
<comment type="caution">
    <text evidence="2">The sequence shown here is derived from an EMBL/GenBank/DDBJ whole genome shotgun (WGS) entry which is preliminary data.</text>
</comment>
<accession>A0A6D2J3A0</accession>
<feature type="region of interest" description="Disordered" evidence="1">
    <location>
        <begin position="23"/>
        <end position="60"/>
    </location>
</feature>
<feature type="region of interest" description="Disordered" evidence="1">
    <location>
        <begin position="160"/>
        <end position="212"/>
    </location>
</feature>
<feature type="compositionally biased region" description="Basic and acidic residues" evidence="1">
    <location>
        <begin position="86"/>
        <end position="98"/>
    </location>
</feature>
<dbReference type="AlphaFoldDB" id="A0A6D2J3A0"/>
<keyword evidence="3" id="KW-1185">Reference proteome</keyword>
<feature type="compositionally biased region" description="Polar residues" evidence="1">
    <location>
        <begin position="28"/>
        <end position="39"/>
    </location>
</feature>
<name>A0A6D2J3A0_9BRAS</name>
<proteinExistence type="predicted"/>
<reference evidence="2" key="1">
    <citation type="submission" date="2020-01" db="EMBL/GenBank/DDBJ databases">
        <authorList>
            <person name="Mishra B."/>
        </authorList>
    </citation>
    <scope>NUCLEOTIDE SEQUENCE [LARGE SCALE GENOMIC DNA]</scope>
</reference>
<evidence type="ECO:0000256" key="1">
    <source>
        <dbReference type="SAM" id="MobiDB-lite"/>
    </source>
</evidence>
<gene>
    <name evidence="2" type="ORF">MERR_LOCUS24727</name>
</gene>
<sequence>MEGLGAWTQLNWIRKGRRRSHLEDQLDHYSTNRSSSSTRPAKLQLDRAEKSKSNPKNSSRVRTLTFAPFYTLVGHEDDLREEEPELDRAEDRAEARAEDEPKWMRIWTSDITLRSMKAPRMNPSVVAVTRGLDFSKSSTSGKGKPLRKCKSPWTRWSRSLLTTPRRLPAQEPHRASSFEPREEGDNTQRNRKSSKPDAPTRPPDSIESKQRKLNSIELMVELTWRSQFREPWI</sequence>
<feature type="region of interest" description="Disordered" evidence="1">
    <location>
        <begin position="77"/>
        <end position="98"/>
    </location>
</feature>
<dbReference type="Proteomes" id="UP000467841">
    <property type="component" value="Unassembled WGS sequence"/>
</dbReference>